<dbReference type="InterPro" id="IPR011333">
    <property type="entry name" value="SKP1/BTB/POZ_sf"/>
</dbReference>
<dbReference type="Proteomes" id="UP000019473">
    <property type="component" value="Unassembled WGS sequence"/>
</dbReference>
<reference evidence="3 4" key="1">
    <citation type="submission" date="2013-03" db="EMBL/GenBank/DDBJ databases">
        <title>The Genome Sequence of Cladophialophora yegresii CBS 114405.</title>
        <authorList>
            <consortium name="The Broad Institute Genomics Platform"/>
            <person name="Cuomo C."/>
            <person name="de Hoog S."/>
            <person name="Gorbushina A."/>
            <person name="Walker B."/>
            <person name="Young S.K."/>
            <person name="Zeng Q."/>
            <person name="Gargeya S."/>
            <person name="Fitzgerald M."/>
            <person name="Haas B."/>
            <person name="Abouelleil A."/>
            <person name="Allen A.W."/>
            <person name="Alvarado L."/>
            <person name="Arachchi H.M."/>
            <person name="Berlin A.M."/>
            <person name="Chapman S.B."/>
            <person name="Gainer-Dewar J."/>
            <person name="Goldberg J."/>
            <person name="Griggs A."/>
            <person name="Gujja S."/>
            <person name="Hansen M."/>
            <person name="Howarth C."/>
            <person name="Imamovic A."/>
            <person name="Ireland A."/>
            <person name="Larimer J."/>
            <person name="McCowan C."/>
            <person name="Murphy C."/>
            <person name="Pearson M."/>
            <person name="Poon T.W."/>
            <person name="Priest M."/>
            <person name="Roberts A."/>
            <person name="Saif S."/>
            <person name="Shea T."/>
            <person name="Sisk P."/>
            <person name="Sykes S."/>
            <person name="Wortman J."/>
            <person name="Nusbaum C."/>
            <person name="Birren B."/>
        </authorList>
    </citation>
    <scope>NUCLEOTIDE SEQUENCE [LARGE SCALE GENOMIC DNA]</scope>
    <source>
        <strain evidence="3 4">CBS 114405</strain>
    </source>
</reference>
<evidence type="ECO:0000313" key="3">
    <source>
        <dbReference type="EMBL" id="EXJ59682.1"/>
    </source>
</evidence>
<dbReference type="Gene3D" id="3.30.710.10">
    <property type="entry name" value="Potassium Channel Kv1.1, Chain A"/>
    <property type="match status" value="1"/>
</dbReference>
<dbReference type="InterPro" id="IPR000210">
    <property type="entry name" value="BTB/POZ_dom"/>
</dbReference>
<evidence type="ECO:0000256" key="1">
    <source>
        <dbReference type="SAM" id="MobiDB-lite"/>
    </source>
</evidence>
<feature type="domain" description="BTB" evidence="2">
    <location>
        <begin position="106"/>
        <end position="174"/>
    </location>
</feature>
<dbReference type="CDD" id="cd18186">
    <property type="entry name" value="BTB_POZ_ZBTB_KLHL-like"/>
    <property type="match status" value="1"/>
</dbReference>
<gene>
    <name evidence="3" type="ORF">A1O7_03828</name>
</gene>
<name>W9VV89_9EURO</name>
<comment type="caution">
    <text evidence="3">The sequence shown here is derived from an EMBL/GenBank/DDBJ whole genome shotgun (WGS) entry which is preliminary data.</text>
</comment>
<proteinExistence type="predicted"/>
<dbReference type="eggNOG" id="ENOG502STH4">
    <property type="taxonomic scope" value="Eukaryota"/>
</dbReference>
<dbReference type="PANTHER" id="PTHR47843">
    <property type="entry name" value="BTB DOMAIN-CONTAINING PROTEIN-RELATED"/>
    <property type="match status" value="1"/>
</dbReference>
<feature type="compositionally biased region" description="Low complexity" evidence="1">
    <location>
        <begin position="237"/>
        <end position="249"/>
    </location>
</feature>
<organism evidence="3 4">
    <name type="scientific">Cladophialophora yegresii CBS 114405</name>
    <dbReference type="NCBI Taxonomy" id="1182544"/>
    <lineage>
        <taxon>Eukaryota</taxon>
        <taxon>Fungi</taxon>
        <taxon>Dikarya</taxon>
        <taxon>Ascomycota</taxon>
        <taxon>Pezizomycotina</taxon>
        <taxon>Eurotiomycetes</taxon>
        <taxon>Chaetothyriomycetidae</taxon>
        <taxon>Chaetothyriales</taxon>
        <taxon>Herpotrichiellaceae</taxon>
        <taxon>Cladophialophora</taxon>
    </lineage>
</organism>
<dbReference type="VEuPathDB" id="FungiDB:A1O7_03828"/>
<dbReference type="EMBL" id="AMGW01000003">
    <property type="protein sequence ID" value="EXJ59682.1"/>
    <property type="molecule type" value="Genomic_DNA"/>
</dbReference>
<feature type="compositionally biased region" description="Low complexity" evidence="1">
    <location>
        <begin position="32"/>
        <end position="65"/>
    </location>
</feature>
<dbReference type="AlphaFoldDB" id="W9VV89"/>
<keyword evidence="4" id="KW-1185">Reference proteome</keyword>
<dbReference type="OrthoDB" id="1022638at2759"/>
<dbReference type="Pfam" id="PF00651">
    <property type="entry name" value="BTB"/>
    <property type="match status" value="1"/>
</dbReference>
<dbReference type="RefSeq" id="XP_007756035.1">
    <property type="nucleotide sequence ID" value="XM_007757845.1"/>
</dbReference>
<evidence type="ECO:0000259" key="2">
    <source>
        <dbReference type="PROSITE" id="PS50097"/>
    </source>
</evidence>
<dbReference type="HOGENOM" id="CLU_045415_0_0_1"/>
<feature type="region of interest" description="Disordered" evidence="1">
    <location>
        <begin position="30"/>
        <end position="103"/>
    </location>
</feature>
<dbReference type="PROSITE" id="PS50097">
    <property type="entry name" value="BTB"/>
    <property type="match status" value="1"/>
</dbReference>
<accession>W9VV89</accession>
<dbReference type="GeneID" id="19178420"/>
<feature type="compositionally biased region" description="Polar residues" evidence="1">
    <location>
        <begin position="404"/>
        <end position="413"/>
    </location>
</feature>
<dbReference type="STRING" id="1182544.W9VV89"/>
<feature type="compositionally biased region" description="Polar residues" evidence="1">
    <location>
        <begin position="420"/>
        <end position="434"/>
    </location>
</feature>
<sequence length="465" mass="50656">MLGALFTRNLEALKRPATAMDRDIDEADVQVTAETHLQATATATTTGEASSGQSQPKAAKASPAAGSVSTENDNDEAQDSDGSEEQDGEEQDDEEDSEDDVDNFTTSAIVTVHVGPKRKCFYLHRTLICERSPFMEKCLSKNRFSEGAKNELYLPEDDPKAFAIVVDWIYRGKLPSLVSGVGGVNVLDMTSAYCMADKFGMEELQNGIIDAVRANHRAAPQHQHHMHPHGYNHNHSHCQMGGHSSGSSSRDASRLGLISSLTSGPSADRDTPPAPTLPEAIRPDYSALAVCHLTGPPKSPLKRFFIEHLVYHMMTFPRWYHNDFTQNHPSSSRMAGTAPADDPRAVRDRENFDKLFEMSDLSLSIMRKIWQWQIERWGDPARDRGCAYHVHSSTQCEYKKAGPASSSGTSGNKPSVRGGLSSNPNHSATLLQGLGSNSRAQGNWMGGSNVATAGLIGGWHPGVGW</sequence>
<evidence type="ECO:0000313" key="4">
    <source>
        <dbReference type="Proteomes" id="UP000019473"/>
    </source>
</evidence>
<protein>
    <recommendedName>
        <fullName evidence="2">BTB domain-containing protein</fullName>
    </recommendedName>
</protein>
<feature type="region of interest" description="Disordered" evidence="1">
    <location>
        <begin position="398"/>
        <end position="434"/>
    </location>
</feature>
<dbReference type="SUPFAM" id="SSF54695">
    <property type="entry name" value="POZ domain"/>
    <property type="match status" value="1"/>
</dbReference>
<feature type="region of interest" description="Disordered" evidence="1">
    <location>
        <begin position="217"/>
        <end position="279"/>
    </location>
</feature>
<feature type="compositionally biased region" description="Basic residues" evidence="1">
    <location>
        <begin position="222"/>
        <end position="236"/>
    </location>
</feature>
<feature type="compositionally biased region" description="Acidic residues" evidence="1">
    <location>
        <begin position="72"/>
        <end position="102"/>
    </location>
</feature>